<dbReference type="InterPro" id="IPR012337">
    <property type="entry name" value="RNaseH-like_sf"/>
</dbReference>
<evidence type="ECO:0000259" key="6">
    <source>
        <dbReference type="Pfam" id="PF05699"/>
    </source>
</evidence>
<dbReference type="GO" id="GO:0046983">
    <property type="term" value="F:protein dimerization activity"/>
    <property type="evidence" value="ECO:0007669"/>
    <property type="project" value="InterPro"/>
</dbReference>
<dbReference type="Pfam" id="PF05699">
    <property type="entry name" value="Dimer_Tnp_hAT"/>
    <property type="match status" value="1"/>
</dbReference>
<dbReference type="STRING" id="1126212.K2R7K6"/>
<comment type="caution">
    <text evidence="7">The sequence shown here is derived from an EMBL/GenBank/DDBJ whole genome shotgun (WGS) entry which is preliminary data.</text>
</comment>
<evidence type="ECO:0000313" key="8">
    <source>
        <dbReference type="Proteomes" id="UP000007129"/>
    </source>
</evidence>
<evidence type="ECO:0000256" key="2">
    <source>
        <dbReference type="ARBA" id="ARBA00022723"/>
    </source>
</evidence>
<keyword evidence="5" id="KW-0539">Nucleus</keyword>
<reference evidence="7 8" key="1">
    <citation type="journal article" date="2012" name="BMC Genomics">
        <title>Tools to kill: Genome of one of the most destructive plant pathogenic fungi Macrophomina phaseolina.</title>
        <authorList>
            <person name="Islam M.S."/>
            <person name="Haque M.S."/>
            <person name="Islam M.M."/>
            <person name="Emdad E.M."/>
            <person name="Halim A."/>
            <person name="Hossen Q.M.M."/>
            <person name="Hossain M.Z."/>
            <person name="Ahmed B."/>
            <person name="Rahim S."/>
            <person name="Rahman M.S."/>
            <person name="Alam M.M."/>
            <person name="Hou S."/>
            <person name="Wan X."/>
            <person name="Saito J.A."/>
            <person name="Alam M."/>
        </authorList>
    </citation>
    <scope>NUCLEOTIDE SEQUENCE [LARGE SCALE GENOMIC DNA]</scope>
    <source>
        <strain evidence="7 8">MS6</strain>
    </source>
</reference>
<accession>K2R7K6</accession>
<dbReference type="GO" id="GO:0005634">
    <property type="term" value="C:nucleus"/>
    <property type="evidence" value="ECO:0007669"/>
    <property type="project" value="UniProtKB-SubCell"/>
</dbReference>
<dbReference type="AlphaFoldDB" id="K2R7K6"/>
<dbReference type="HOGENOM" id="CLU_141119_0_0_1"/>
<dbReference type="InParanoid" id="K2R7K6"/>
<dbReference type="PANTHER" id="PTHR46481:SF10">
    <property type="entry name" value="ZINC FINGER BED DOMAIN-CONTAINING PROTEIN 39"/>
    <property type="match status" value="1"/>
</dbReference>
<name>K2R7K6_MACPH</name>
<dbReference type="InterPro" id="IPR052035">
    <property type="entry name" value="ZnF_BED_domain_contain"/>
</dbReference>
<sequence>MKFDYFHEYWNKHPAWITTAKSSVRELYEKYEKAWLEEDAAAAAAATQQDAESSSDDEFGRFGRVKGTHRSAKRRKILSELDSYMEIGVTNSKIKDPLNWWLTKGGKWPILQRMAMNLFSIPAMSSECERVFSQTKRILTDDRNRMGNDTLEAEE</sequence>
<keyword evidence="3" id="KW-0863">Zinc-finger</keyword>
<keyword evidence="4" id="KW-0862">Zinc</keyword>
<dbReference type="OrthoDB" id="3945447at2759"/>
<dbReference type="InterPro" id="IPR008906">
    <property type="entry name" value="HATC_C_dom"/>
</dbReference>
<dbReference type="Proteomes" id="UP000007129">
    <property type="component" value="Unassembled WGS sequence"/>
</dbReference>
<evidence type="ECO:0000313" key="7">
    <source>
        <dbReference type="EMBL" id="EKG08897.1"/>
    </source>
</evidence>
<dbReference type="PANTHER" id="PTHR46481">
    <property type="entry name" value="ZINC FINGER BED DOMAIN-CONTAINING PROTEIN 4"/>
    <property type="match status" value="1"/>
</dbReference>
<proteinExistence type="predicted"/>
<dbReference type="GO" id="GO:0008270">
    <property type="term" value="F:zinc ion binding"/>
    <property type="evidence" value="ECO:0007669"/>
    <property type="project" value="UniProtKB-KW"/>
</dbReference>
<protein>
    <submittedName>
        <fullName evidence="7">HAT domain-containing protein</fullName>
    </submittedName>
</protein>
<comment type="subcellular location">
    <subcellularLocation>
        <location evidence="1">Nucleus</location>
    </subcellularLocation>
</comment>
<keyword evidence="2" id="KW-0479">Metal-binding</keyword>
<evidence type="ECO:0000256" key="3">
    <source>
        <dbReference type="ARBA" id="ARBA00022771"/>
    </source>
</evidence>
<dbReference type="EMBL" id="AHHD01001110">
    <property type="protein sequence ID" value="EKG08897.1"/>
    <property type="molecule type" value="Genomic_DNA"/>
</dbReference>
<evidence type="ECO:0000256" key="4">
    <source>
        <dbReference type="ARBA" id="ARBA00022833"/>
    </source>
</evidence>
<feature type="non-terminal residue" evidence="7">
    <location>
        <position position="155"/>
    </location>
</feature>
<evidence type="ECO:0000256" key="1">
    <source>
        <dbReference type="ARBA" id="ARBA00004123"/>
    </source>
</evidence>
<dbReference type="VEuPathDB" id="FungiDB:MPH_14166"/>
<feature type="domain" description="HAT C-terminal dimerisation" evidence="6">
    <location>
        <begin position="80"/>
        <end position="153"/>
    </location>
</feature>
<organism evidence="7 8">
    <name type="scientific">Macrophomina phaseolina (strain MS6)</name>
    <name type="common">Charcoal rot fungus</name>
    <dbReference type="NCBI Taxonomy" id="1126212"/>
    <lineage>
        <taxon>Eukaryota</taxon>
        <taxon>Fungi</taxon>
        <taxon>Dikarya</taxon>
        <taxon>Ascomycota</taxon>
        <taxon>Pezizomycotina</taxon>
        <taxon>Dothideomycetes</taxon>
        <taxon>Dothideomycetes incertae sedis</taxon>
        <taxon>Botryosphaeriales</taxon>
        <taxon>Botryosphaeriaceae</taxon>
        <taxon>Macrophomina</taxon>
    </lineage>
</organism>
<evidence type="ECO:0000256" key="5">
    <source>
        <dbReference type="ARBA" id="ARBA00023242"/>
    </source>
</evidence>
<dbReference type="SUPFAM" id="SSF53098">
    <property type="entry name" value="Ribonuclease H-like"/>
    <property type="match status" value="1"/>
</dbReference>
<gene>
    <name evidence="7" type="ORF">MPH_14166</name>
</gene>